<dbReference type="Proteomes" id="UP000789706">
    <property type="component" value="Unassembled WGS sequence"/>
</dbReference>
<gene>
    <name evidence="1" type="ORF">DEBURN_LOCUS10092</name>
</gene>
<evidence type="ECO:0000313" key="1">
    <source>
        <dbReference type="EMBL" id="CAG8613882.1"/>
    </source>
</evidence>
<name>A0A9N9CS16_9GLOM</name>
<dbReference type="AlphaFoldDB" id="A0A9N9CS16"/>
<dbReference type="EMBL" id="CAJVPK010002494">
    <property type="protein sequence ID" value="CAG8613882.1"/>
    <property type="molecule type" value="Genomic_DNA"/>
</dbReference>
<accession>A0A9N9CS16</accession>
<evidence type="ECO:0000313" key="2">
    <source>
        <dbReference type="Proteomes" id="UP000789706"/>
    </source>
</evidence>
<organism evidence="1 2">
    <name type="scientific">Diversispora eburnea</name>
    <dbReference type="NCBI Taxonomy" id="1213867"/>
    <lineage>
        <taxon>Eukaryota</taxon>
        <taxon>Fungi</taxon>
        <taxon>Fungi incertae sedis</taxon>
        <taxon>Mucoromycota</taxon>
        <taxon>Glomeromycotina</taxon>
        <taxon>Glomeromycetes</taxon>
        <taxon>Diversisporales</taxon>
        <taxon>Diversisporaceae</taxon>
        <taxon>Diversispora</taxon>
    </lineage>
</organism>
<keyword evidence="2" id="KW-1185">Reference proteome</keyword>
<sequence length="276" mass="31698">MIFLAVTYKAFIQSPLYHFGVSYDINLEMQIIIGGLGPERLPFLPDSPCNKILDTEVEEEPCGLKKWSQPKSHDMKTVTNLSRSDNVSSVVSELERDNEIDEVDTSQIVEQGLMQELSQNTPDIEINKSYIQNLDNLTSAQSLSYLFDKAVVKSQEEILRWYYYSLEFENRVKIPPTSKPKEDLLETKKTLSEKQNNPVHTHANFRNKTLEQYPNLYYEYRSKKNIDYYGVNAELPCPICKLNHKNEDGINGEYKDGSYYIKCEASGIGIIILASK</sequence>
<comment type="caution">
    <text evidence="1">The sequence shown here is derived from an EMBL/GenBank/DDBJ whole genome shotgun (WGS) entry which is preliminary data.</text>
</comment>
<dbReference type="OrthoDB" id="2425383at2759"/>
<protein>
    <submittedName>
        <fullName evidence="1">9734_t:CDS:1</fullName>
    </submittedName>
</protein>
<reference evidence="1" key="1">
    <citation type="submission" date="2021-06" db="EMBL/GenBank/DDBJ databases">
        <authorList>
            <person name="Kallberg Y."/>
            <person name="Tangrot J."/>
            <person name="Rosling A."/>
        </authorList>
    </citation>
    <scope>NUCLEOTIDE SEQUENCE</scope>
    <source>
        <strain evidence="1">AZ414A</strain>
    </source>
</reference>
<proteinExistence type="predicted"/>